<keyword evidence="8 9" id="KW-0472">Membrane</keyword>
<organism evidence="10 11">
    <name type="scientific">Dermatophagoides pteronyssinus</name>
    <name type="common">European house dust mite</name>
    <dbReference type="NCBI Taxonomy" id="6956"/>
    <lineage>
        <taxon>Eukaryota</taxon>
        <taxon>Metazoa</taxon>
        <taxon>Ecdysozoa</taxon>
        <taxon>Arthropoda</taxon>
        <taxon>Chelicerata</taxon>
        <taxon>Arachnida</taxon>
        <taxon>Acari</taxon>
        <taxon>Acariformes</taxon>
        <taxon>Sarcoptiformes</taxon>
        <taxon>Astigmata</taxon>
        <taxon>Psoroptidia</taxon>
        <taxon>Analgoidea</taxon>
        <taxon>Pyroglyphidae</taxon>
        <taxon>Dermatophagoidinae</taxon>
        <taxon>Dermatophagoides</taxon>
    </lineage>
</organism>
<dbReference type="InParanoid" id="A0A6P6YB76"/>
<comment type="function">
    <text evidence="9">Essential component of the vacuolar proton pump (V-ATPase), a multimeric enzyme that catalyzes the translocation of protons across the membranes. Required for assembly and activity of the V-ATPase.</text>
</comment>
<evidence type="ECO:0000256" key="3">
    <source>
        <dbReference type="ARBA" id="ARBA00022448"/>
    </source>
</evidence>
<reference evidence="11" key="1">
    <citation type="submission" date="2025-08" db="UniProtKB">
        <authorList>
            <consortium name="RefSeq"/>
        </authorList>
    </citation>
    <scope>IDENTIFICATION</scope>
    <source>
        <strain evidence="11">Airmid</strain>
    </source>
</reference>
<dbReference type="InterPro" id="IPR026028">
    <property type="entry name" value="V-type_ATPase_116kDa_su_euka"/>
</dbReference>
<keyword evidence="3 9" id="KW-0813">Transport</keyword>
<evidence type="ECO:0000256" key="8">
    <source>
        <dbReference type="ARBA" id="ARBA00023136"/>
    </source>
</evidence>
<feature type="transmembrane region" description="Helical" evidence="9">
    <location>
        <begin position="508"/>
        <end position="531"/>
    </location>
</feature>
<keyword evidence="5 9" id="KW-0375">Hydrogen ion transport</keyword>
<dbReference type="AlphaFoldDB" id="A0A6P6YB76"/>
<evidence type="ECO:0000256" key="2">
    <source>
        <dbReference type="ARBA" id="ARBA00009904"/>
    </source>
</evidence>
<dbReference type="OrthoDB" id="6412104at2759"/>
<name>A0A6P6YB76_DERPT</name>
<feature type="transmembrane region" description="Helical" evidence="9">
    <location>
        <begin position="688"/>
        <end position="712"/>
    </location>
</feature>
<dbReference type="GO" id="GO:0000220">
    <property type="term" value="C:vacuolar proton-transporting V-type ATPase, V0 domain"/>
    <property type="evidence" value="ECO:0007669"/>
    <property type="project" value="InterPro"/>
</dbReference>
<gene>
    <name evidence="11" type="primary">LOC113796187</name>
</gene>
<proteinExistence type="inferred from homology"/>
<dbReference type="GO" id="GO:0051117">
    <property type="term" value="F:ATPase binding"/>
    <property type="evidence" value="ECO:0007669"/>
    <property type="project" value="TreeGrafter"/>
</dbReference>
<evidence type="ECO:0000256" key="5">
    <source>
        <dbReference type="ARBA" id="ARBA00022781"/>
    </source>
</evidence>
<evidence type="ECO:0000313" key="10">
    <source>
        <dbReference type="Proteomes" id="UP000515146"/>
    </source>
</evidence>
<keyword evidence="4 9" id="KW-0812">Transmembrane</keyword>
<dbReference type="PANTHER" id="PTHR11629:SF63">
    <property type="entry name" value="V-TYPE PROTON ATPASE SUBUNIT A"/>
    <property type="match status" value="1"/>
</dbReference>
<feature type="transmembrane region" description="Helical" evidence="9">
    <location>
        <begin position="380"/>
        <end position="397"/>
    </location>
</feature>
<dbReference type="InterPro" id="IPR002490">
    <property type="entry name" value="V-ATPase_116kDa_su"/>
</dbReference>
<evidence type="ECO:0000256" key="1">
    <source>
        <dbReference type="ARBA" id="ARBA00004141"/>
    </source>
</evidence>
<feature type="transmembrane region" description="Helical" evidence="9">
    <location>
        <begin position="574"/>
        <end position="596"/>
    </location>
</feature>
<keyword evidence="6 9" id="KW-1133">Transmembrane helix</keyword>
<comment type="similarity">
    <text evidence="2 9">Belongs to the V-ATPase 116 kDa subunit family.</text>
</comment>
<dbReference type="KEGG" id="dpte:113796187"/>
<feature type="transmembrane region" description="Helical" evidence="9">
    <location>
        <begin position="478"/>
        <end position="501"/>
    </location>
</feature>
<dbReference type="PIRSF" id="PIRSF001293">
    <property type="entry name" value="ATP6V0A1"/>
    <property type="match status" value="1"/>
</dbReference>
<comment type="subcellular location">
    <subcellularLocation>
        <location evidence="1">Membrane</location>
        <topology evidence="1">Multi-pass membrane protein</topology>
    </subcellularLocation>
</comment>
<dbReference type="Pfam" id="PF01496">
    <property type="entry name" value="V_ATPase_I"/>
    <property type="match status" value="2"/>
</dbReference>
<protein>
    <recommendedName>
        <fullName evidence="9">V-type proton ATPase subunit a</fullName>
    </recommendedName>
</protein>
<dbReference type="PANTHER" id="PTHR11629">
    <property type="entry name" value="VACUOLAR PROTON ATPASES"/>
    <property type="match status" value="1"/>
</dbReference>
<dbReference type="GO" id="GO:0007035">
    <property type="term" value="P:vacuolar acidification"/>
    <property type="evidence" value="ECO:0007669"/>
    <property type="project" value="TreeGrafter"/>
</dbReference>
<evidence type="ECO:0000256" key="4">
    <source>
        <dbReference type="ARBA" id="ARBA00022692"/>
    </source>
</evidence>
<feature type="transmembrane region" description="Helical" evidence="9">
    <location>
        <begin position="409"/>
        <end position="430"/>
    </location>
</feature>
<evidence type="ECO:0000256" key="7">
    <source>
        <dbReference type="ARBA" id="ARBA00023065"/>
    </source>
</evidence>
<evidence type="ECO:0000256" key="9">
    <source>
        <dbReference type="RuleBase" id="RU361189"/>
    </source>
</evidence>
<sequence>MNEKLSLRPYTEEITRMLIIQKQILQLIDKISKVTNVIIDTKFNDQFLYEINNYSSDSIENTLKSFLEQITLFETTKKELEESRNNLIRERIISFVSMEQYSQYKKQHIQLNSTSSSNIANEIKSNILSTISGIIMQTKSLKFCNTLLRITRGNIYITFESIPQSLCEGNDSIQNSLVFIIYILGNQDSTISNKVLQVCRTFEVKTSMWPNSYDDALIAFDSYSNAINEKTITLEAFETVFNNELLSITQLNEGSNLTLIQEWLIYIQNQLTIYETLNLFEHTETTVRANCWYPSNLHTTIANDIANLANNNSMNCLFLCNGKYNKVKPSLFYENQFTECFQSIINTYGIPRYKEINPLIFTIVTFPFLFGIMYGDVGHGLVFLQLVLLLFYFQKALKNQNNEIIQLIIFGRYLLLLMALCSIYVGSIYYDFFGIPLNNINLKSITNTDDYKVPYGINPIWKISENELEFLNSYKMKLSMIIAFVHMLIGIINNGINLLYFRQKIQMLLIFLPKLILFVSIVGYFVFLIIFKWLTPYHHEKRPGLINLIINTFMGRASYEDGIYYIAEPQIENILFKLVLSVTIILFTAYPLYIIIRNIKTKTHQNIDLPTLEDEDEKESTGDAIIHHLIDSIEFVLGSISNTASYLRLWALSLAHQQLSIVFLKQILLGSLKAPTSRSSILKYITSAVGALIATTLFAVITVLIMICMDILECYLHTLRLHWVEFQNKFFYGDGKLFIPFSISVAVLTDE</sequence>
<dbReference type="Proteomes" id="UP000515146">
    <property type="component" value="Unplaced"/>
</dbReference>
<evidence type="ECO:0000313" key="11">
    <source>
        <dbReference type="RefSeq" id="XP_027202226.1"/>
    </source>
</evidence>
<keyword evidence="7 9" id="KW-0406">Ion transport</keyword>
<dbReference type="RefSeq" id="XP_027202226.1">
    <property type="nucleotide sequence ID" value="XM_027346425.1"/>
</dbReference>
<accession>A0A6P6YB76</accession>
<dbReference type="GO" id="GO:0046961">
    <property type="term" value="F:proton-transporting ATPase activity, rotational mechanism"/>
    <property type="evidence" value="ECO:0007669"/>
    <property type="project" value="InterPro"/>
</dbReference>
<evidence type="ECO:0000256" key="6">
    <source>
        <dbReference type="ARBA" id="ARBA00022989"/>
    </source>
</evidence>
<keyword evidence="10" id="KW-1185">Reference proteome</keyword>